<proteinExistence type="predicted"/>
<name>A0AAV1KDJ5_9NEOP</name>
<keyword evidence="2" id="KW-1185">Reference proteome</keyword>
<evidence type="ECO:0000313" key="1">
    <source>
        <dbReference type="EMBL" id="CAK1581166.1"/>
    </source>
</evidence>
<gene>
    <name evidence="1" type="ORF">PARMNEM_LOCUS2869</name>
</gene>
<evidence type="ECO:0008006" key="3">
    <source>
        <dbReference type="Google" id="ProtNLM"/>
    </source>
</evidence>
<dbReference type="Proteomes" id="UP001314205">
    <property type="component" value="Unassembled WGS sequence"/>
</dbReference>
<dbReference type="EMBL" id="CAVLGL010000024">
    <property type="protein sequence ID" value="CAK1581166.1"/>
    <property type="molecule type" value="Genomic_DNA"/>
</dbReference>
<reference evidence="1 2" key="1">
    <citation type="submission" date="2023-11" db="EMBL/GenBank/DDBJ databases">
        <authorList>
            <person name="Hedman E."/>
            <person name="Englund M."/>
            <person name="Stromberg M."/>
            <person name="Nyberg Akerstrom W."/>
            <person name="Nylinder S."/>
            <person name="Jareborg N."/>
            <person name="Kallberg Y."/>
            <person name="Kronander E."/>
        </authorList>
    </citation>
    <scope>NUCLEOTIDE SEQUENCE [LARGE SCALE GENOMIC DNA]</scope>
</reference>
<accession>A0AAV1KDJ5</accession>
<organism evidence="1 2">
    <name type="scientific">Parnassius mnemosyne</name>
    <name type="common">clouded apollo</name>
    <dbReference type="NCBI Taxonomy" id="213953"/>
    <lineage>
        <taxon>Eukaryota</taxon>
        <taxon>Metazoa</taxon>
        <taxon>Ecdysozoa</taxon>
        <taxon>Arthropoda</taxon>
        <taxon>Hexapoda</taxon>
        <taxon>Insecta</taxon>
        <taxon>Pterygota</taxon>
        <taxon>Neoptera</taxon>
        <taxon>Endopterygota</taxon>
        <taxon>Lepidoptera</taxon>
        <taxon>Glossata</taxon>
        <taxon>Ditrysia</taxon>
        <taxon>Papilionoidea</taxon>
        <taxon>Papilionidae</taxon>
        <taxon>Parnassiinae</taxon>
        <taxon>Parnassini</taxon>
        <taxon>Parnassius</taxon>
        <taxon>Driopa</taxon>
    </lineage>
</organism>
<protein>
    <recommendedName>
        <fullName evidence="3">Secreted protein</fullName>
    </recommendedName>
</protein>
<comment type="caution">
    <text evidence="1">The sequence shown here is derived from an EMBL/GenBank/DDBJ whole genome shotgun (WGS) entry which is preliminary data.</text>
</comment>
<evidence type="ECO:0000313" key="2">
    <source>
        <dbReference type="Proteomes" id="UP001314205"/>
    </source>
</evidence>
<dbReference type="AlphaFoldDB" id="A0AAV1KDJ5"/>
<sequence>MRCFSSLVFTVVGRRASVACPHCASIRSAQRTLLPPDLPAPSSPSSLTPERWPLSRAARSVTCVARPQSQSGRVARHPLRTTRYIMTVT</sequence>